<dbReference type="PANTHER" id="PTHR20883:SF15">
    <property type="entry name" value="PHYTANOYL-COA DIOXYGENASE DOMAIN-CONTAINING PROTEIN 1"/>
    <property type="match status" value="1"/>
</dbReference>
<dbReference type="GO" id="GO:0051213">
    <property type="term" value="F:dioxygenase activity"/>
    <property type="evidence" value="ECO:0007669"/>
    <property type="project" value="UniProtKB-KW"/>
</dbReference>
<evidence type="ECO:0000256" key="1">
    <source>
        <dbReference type="ARBA" id="ARBA00001962"/>
    </source>
</evidence>
<gene>
    <name evidence="5" type="primary">PHYHD1</name>
    <name evidence="5" type="ORF">A0J61_03916</name>
</gene>
<name>A0A1C7NGC6_9FUNG</name>
<reference evidence="5 6" key="1">
    <citation type="submission" date="2016-03" db="EMBL/GenBank/DDBJ databases">
        <title>Choanephora cucurbitarum.</title>
        <authorList>
            <person name="Min B."/>
            <person name="Park H."/>
            <person name="Park J.-H."/>
            <person name="Shin H.-D."/>
            <person name="Choi I.-G."/>
        </authorList>
    </citation>
    <scope>NUCLEOTIDE SEQUENCE [LARGE SCALE GENOMIC DNA]</scope>
    <source>
        <strain evidence="5 6">KUS-F28377</strain>
    </source>
</reference>
<comment type="caution">
    <text evidence="5">The sequence shown here is derived from an EMBL/GenBank/DDBJ whole genome shotgun (WGS) entry which is preliminary data.</text>
</comment>
<protein>
    <submittedName>
        <fullName evidence="5">Phytanoyl-CoA dioxygenase domain-containing protein 1</fullName>
    </submittedName>
</protein>
<keyword evidence="5" id="KW-0223">Dioxygenase</keyword>
<dbReference type="Proteomes" id="UP000093000">
    <property type="component" value="Unassembled WGS sequence"/>
</dbReference>
<dbReference type="SUPFAM" id="SSF51197">
    <property type="entry name" value="Clavaminate synthase-like"/>
    <property type="match status" value="1"/>
</dbReference>
<dbReference type="PANTHER" id="PTHR20883">
    <property type="entry name" value="PHYTANOYL-COA DIOXYGENASE DOMAIN CONTAINING 1"/>
    <property type="match status" value="1"/>
</dbReference>
<accession>A0A1C7NGC6</accession>
<proteinExistence type="inferred from homology"/>
<dbReference type="InterPro" id="IPR008775">
    <property type="entry name" value="Phytyl_CoA_dOase-like"/>
</dbReference>
<evidence type="ECO:0000256" key="4">
    <source>
        <dbReference type="ARBA" id="ARBA00023004"/>
    </source>
</evidence>
<evidence type="ECO:0000313" key="6">
    <source>
        <dbReference type="Proteomes" id="UP000093000"/>
    </source>
</evidence>
<organism evidence="5 6">
    <name type="scientific">Choanephora cucurbitarum</name>
    <dbReference type="NCBI Taxonomy" id="101091"/>
    <lineage>
        <taxon>Eukaryota</taxon>
        <taxon>Fungi</taxon>
        <taxon>Fungi incertae sedis</taxon>
        <taxon>Mucoromycota</taxon>
        <taxon>Mucoromycotina</taxon>
        <taxon>Mucoromycetes</taxon>
        <taxon>Mucorales</taxon>
        <taxon>Mucorineae</taxon>
        <taxon>Choanephoraceae</taxon>
        <taxon>Choanephoroideae</taxon>
        <taxon>Choanephora</taxon>
    </lineage>
</organism>
<sequence>MTVLTKEQIDQFNRDGCLVIPGFFSKEKAEALKSRAKQLLTDFSLENHPMTTFSTGTNDKQHVGDTYFLESGNKIRFFFEEDAFDEKGQLKVPKERAINKIGHGLHMLDPLFKDFSNNPTISTMTRELGFKAPQILQSMLIFKQPYIGGKVPPHQDSAFLYTEPLSAIGFWFALEDCTESNGCLWFIPGSHKTSPVTKRFVRNPHGSGTLFEGEDQFEVDETKYVKAEVDAGALVLIHGSVLHKSGHNLSPHSRYIYTFHCIEGEAHYPDNNWLQPMDGEPFTAV</sequence>
<keyword evidence="5" id="KW-0560">Oxidoreductase</keyword>
<dbReference type="STRING" id="101091.A0A1C7NGC6"/>
<comment type="cofactor">
    <cofactor evidence="1">
        <name>Fe cation</name>
        <dbReference type="ChEBI" id="CHEBI:24875"/>
    </cofactor>
</comment>
<evidence type="ECO:0000313" key="5">
    <source>
        <dbReference type="EMBL" id="OBZ88030.1"/>
    </source>
</evidence>
<evidence type="ECO:0000256" key="3">
    <source>
        <dbReference type="ARBA" id="ARBA00022723"/>
    </source>
</evidence>
<dbReference type="AlphaFoldDB" id="A0A1C7NGC6"/>
<dbReference type="GO" id="GO:0046872">
    <property type="term" value="F:metal ion binding"/>
    <property type="evidence" value="ECO:0007669"/>
    <property type="project" value="UniProtKB-KW"/>
</dbReference>
<keyword evidence="4" id="KW-0408">Iron</keyword>
<dbReference type="OrthoDB" id="445007at2759"/>
<keyword evidence="6" id="KW-1185">Reference proteome</keyword>
<keyword evidence="3" id="KW-0479">Metal-binding</keyword>
<dbReference type="InParanoid" id="A0A1C7NGC6"/>
<comment type="similarity">
    <text evidence="2">Belongs to the PhyH family.</text>
</comment>
<dbReference type="Gene3D" id="2.60.120.620">
    <property type="entry name" value="q2cbj1_9rhob like domain"/>
    <property type="match status" value="1"/>
</dbReference>
<evidence type="ECO:0000256" key="2">
    <source>
        <dbReference type="ARBA" id="ARBA00005830"/>
    </source>
</evidence>
<dbReference type="Pfam" id="PF05721">
    <property type="entry name" value="PhyH"/>
    <property type="match status" value="1"/>
</dbReference>
<dbReference type="EMBL" id="LUGH01000180">
    <property type="protein sequence ID" value="OBZ88030.1"/>
    <property type="molecule type" value="Genomic_DNA"/>
</dbReference>